<reference evidence="3 4" key="1">
    <citation type="submission" date="2021-03" db="EMBL/GenBank/DDBJ databases">
        <title>Enterococcal diversity collection.</title>
        <authorList>
            <person name="Gilmore M.S."/>
            <person name="Schwartzman J."/>
            <person name="Van Tyne D."/>
            <person name="Martin M."/>
            <person name="Earl A.M."/>
            <person name="Manson A.L."/>
            <person name="Straub T."/>
            <person name="Salamzade R."/>
            <person name="Saavedra J."/>
            <person name="Lebreton F."/>
            <person name="Prichula J."/>
            <person name="Schaufler K."/>
            <person name="Gaca A."/>
            <person name="Sgardioli B."/>
            <person name="Wagenaar J."/>
            <person name="Strong T."/>
        </authorList>
    </citation>
    <scope>NUCLEOTIDE SEQUENCE [LARGE SCALE GENOMIC DNA]</scope>
    <source>
        <strain evidence="3 4">DIV0080</strain>
    </source>
</reference>
<dbReference type="Gene3D" id="1.10.260.40">
    <property type="entry name" value="lambda repressor-like DNA-binding domains"/>
    <property type="match status" value="1"/>
</dbReference>
<dbReference type="InterPro" id="IPR001387">
    <property type="entry name" value="Cro/C1-type_HTH"/>
</dbReference>
<dbReference type="EMBL" id="JAFLVX010000011">
    <property type="protein sequence ID" value="MBO0476213.1"/>
    <property type="molecule type" value="Genomic_DNA"/>
</dbReference>
<proteinExistence type="predicted"/>
<dbReference type="RefSeq" id="WP_206965139.1">
    <property type="nucleotide sequence ID" value="NZ_JAFLVX010000011.1"/>
</dbReference>
<organism evidence="3 4">
    <name type="scientific">Candidatus Vagococcus giribetii</name>
    <dbReference type="NCBI Taxonomy" id="2230876"/>
    <lineage>
        <taxon>Bacteria</taxon>
        <taxon>Bacillati</taxon>
        <taxon>Bacillota</taxon>
        <taxon>Bacilli</taxon>
        <taxon>Lactobacillales</taxon>
        <taxon>Enterococcaceae</taxon>
        <taxon>Vagococcus</taxon>
    </lineage>
</organism>
<evidence type="ECO:0000313" key="3">
    <source>
        <dbReference type="EMBL" id="MBO0476213.1"/>
    </source>
</evidence>
<accession>A0ABS3HR33</accession>
<dbReference type="CDD" id="cd00093">
    <property type="entry name" value="HTH_XRE"/>
    <property type="match status" value="1"/>
</dbReference>
<feature type="domain" description="HTH cro/C1-type" evidence="2">
    <location>
        <begin position="10"/>
        <end position="64"/>
    </location>
</feature>
<dbReference type="SUPFAM" id="SSF47413">
    <property type="entry name" value="lambda repressor-like DNA-binding domains"/>
    <property type="match status" value="1"/>
</dbReference>
<dbReference type="Proteomes" id="UP000664857">
    <property type="component" value="Unassembled WGS sequence"/>
</dbReference>
<dbReference type="InterPro" id="IPR010982">
    <property type="entry name" value="Lambda_DNA-bd_dom_sf"/>
</dbReference>
<evidence type="ECO:0000256" key="1">
    <source>
        <dbReference type="ARBA" id="ARBA00023125"/>
    </source>
</evidence>
<name>A0ABS3HR33_9ENTE</name>
<sequence length="371" mass="43625">MNQFNMGQVIQQKRKEKGLTQEELASAMGVSKSSVSKWETGQTYPDIYLLPELATFFSITIDTLMAYQPNLTKQEINSIYSELSLRFGSEDFETVFEDYEKLVKKYYASQPFLLQMAVLLINYFHLVDPMHHQEMYEYIINLTKRVKEETTEASLMSQANILEAFCQLQSGNIDEALSLLNYDVTIYMGEEQILSKAYAAKGDIRKAQEVLQVTQYQYLMALIITSSDELLYEVNQPDKFNEIIRRVRELVRTFELERLHPFLVLTFLNSVFLGYTQQFRYKEALDVMEEIVDLMVKQVFPIELHGDDYFYLLENWMKEQLHFNNNMPRDEKTIKESLIQFFETHPGIVTAYQGNQRYEQLIKQLKENKGD</sequence>
<protein>
    <submittedName>
        <fullName evidence="3">Helix-turn-helix transcriptional regulator</fullName>
    </submittedName>
</protein>
<evidence type="ECO:0000259" key="2">
    <source>
        <dbReference type="PROSITE" id="PS50943"/>
    </source>
</evidence>
<comment type="caution">
    <text evidence="3">The sequence shown here is derived from an EMBL/GenBank/DDBJ whole genome shotgun (WGS) entry which is preliminary data.</text>
</comment>
<dbReference type="Pfam" id="PF01381">
    <property type="entry name" value="HTH_3"/>
    <property type="match status" value="1"/>
</dbReference>
<dbReference type="PANTHER" id="PTHR46558">
    <property type="entry name" value="TRACRIPTIONAL REGULATORY PROTEIN-RELATED-RELATED"/>
    <property type="match status" value="1"/>
</dbReference>
<keyword evidence="1" id="KW-0238">DNA-binding</keyword>
<evidence type="ECO:0000313" key="4">
    <source>
        <dbReference type="Proteomes" id="UP000664857"/>
    </source>
</evidence>
<dbReference type="PANTHER" id="PTHR46558:SF11">
    <property type="entry name" value="HTH-TYPE TRANSCRIPTIONAL REGULATOR XRE"/>
    <property type="match status" value="1"/>
</dbReference>
<keyword evidence="4" id="KW-1185">Reference proteome</keyword>
<gene>
    <name evidence="3" type="ORF">DOK76_03970</name>
</gene>
<dbReference type="PROSITE" id="PS50943">
    <property type="entry name" value="HTH_CROC1"/>
    <property type="match status" value="1"/>
</dbReference>
<dbReference type="SMART" id="SM00530">
    <property type="entry name" value="HTH_XRE"/>
    <property type="match status" value="1"/>
</dbReference>